<keyword evidence="2" id="KW-0732">Signal</keyword>
<dbReference type="Proteomes" id="UP000093366">
    <property type="component" value="Unassembled WGS sequence"/>
</dbReference>
<dbReference type="EMBL" id="MAUJ01000001">
    <property type="protein sequence ID" value="OCQ23112.1"/>
    <property type="molecule type" value="Genomic_DNA"/>
</dbReference>
<evidence type="ECO:0000256" key="1">
    <source>
        <dbReference type="SAM" id="Phobius"/>
    </source>
</evidence>
<protein>
    <submittedName>
        <fullName evidence="3">Uncharacterized protein</fullName>
    </submittedName>
</protein>
<feature type="chain" id="PRO_5008646441" evidence="2">
    <location>
        <begin position="19"/>
        <end position="159"/>
    </location>
</feature>
<feature type="transmembrane region" description="Helical" evidence="1">
    <location>
        <begin position="120"/>
        <end position="141"/>
    </location>
</feature>
<evidence type="ECO:0000313" key="4">
    <source>
        <dbReference type="Proteomes" id="UP000093366"/>
    </source>
</evidence>
<keyword evidence="1" id="KW-0812">Transmembrane</keyword>
<keyword evidence="1" id="KW-0472">Membrane</keyword>
<accession>A0A1C0TUX7</accession>
<dbReference type="AlphaFoldDB" id="A0A1C0TUX7"/>
<reference evidence="4" key="1">
    <citation type="submission" date="2016-07" db="EMBL/GenBank/DDBJ databases">
        <authorList>
            <person name="Florea S."/>
            <person name="Webb J.S."/>
            <person name="Jaromczyk J."/>
            <person name="Schardl C.L."/>
        </authorList>
    </citation>
    <scope>NUCLEOTIDE SEQUENCE [LARGE SCALE GENOMIC DNA]</scope>
    <source>
        <strain evidence="4">IPB1</strain>
    </source>
</reference>
<organism evidence="3 4">
    <name type="scientific">Pseudoalteromonas luteoviolacea</name>
    <dbReference type="NCBI Taxonomy" id="43657"/>
    <lineage>
        <taxon>Bacteria</taxon>
        <taxon>Pseudomonadati</taxon>
        <taxon>Pseudomonadota</taxon>
        <taxon>Gammaproteobacteria</taxon>
        <taxon>Alteromonadales</taxon>
        <taxon>Pseudoalteromonadaceae</taxon>
        <taxon>Pseudoalteromonas</taxon>
    </lineage>
</organism>
<gene>
    <name evidence="3" type="ORF">A7985_03955</name>
</gene>
<feature type="signal peptide" evidence="2">
    <location>
        <begin position="1"/>
        <end position="18"/>
    </location>
</feature>
<comment type="caution">
    <text evidence="3">The sequence shown here is derived from an EMBL/GenBank/DDBJ whole genome shotgun (WGS) entry which is preliminary data.</text>
</comment>
<evidence type="ECO:0000256" key="2">
    <source>
        <dbReference type="SAM" id="SignalP"/>
    </source>
</evidence>
<sequence>MKQLIVLILLLLPTAAFSAEPKDICDENITMSTSVNDAIDIQKKCQVEKNLQLIREKSNYDRFSLMHRQSTQEYQYTTSIIIFSLVVVIVIFGLVFSWLEFKKGKDSTTTLKFSSNGIEISSQIIGLIVLVISLGFAYIYIDKAYPINEIGSNNTSSNK</sequence>
<evidence type="ECO:0000313" key="3">
    <source>
        <dbReference type="EMBL" id="OCQ23112.1"/>
    </source>
</evidence>
<name>A0A1C0TUX7_9GAMM</name>
<proteinExistence type="predicted"/>
<dbReference type="RefSeq" id="WP_065789097.1">
    <property type="nucleotide sequence ID" value="NZ_MAUJ01000001.1"/>
</dbReference>
<keyword evidence="1" id="KW-1133">Transmembrane helix</keyword>
<feature type="transmembrane region" description="Helical" evidence="1">
    <location>
        <begin position="74"/>
        <end position="99"/>
    </location>
</feature>